<evidence type="ECO:0000313" key="2">
    <source>
        <dbReference type="EMBL" id="KAE9587178.1"/>
    </source>
</evidence>
<dbReference type="Proteomes" id="UP000447434">
    <property type="component" value="Chromosome 23"/>
</dbReference>
<sequence length="119" mass="13553">MFNTTFQFIYFFFSKSFFFILSQQQPPSPPPQPSLILAPHPCLNPNADTHQQQLPQFINLLMLPLHSFTPLPPELTSPLSTDAIVSSEETKQEPRKGFPMWLDYASCMFQLAVFGIFGV</sequence>
<proteinExistence type="predicted"/>
<accession>A0A6A4NKV2</accession>
<comment type="caution">
    <text evidence="2">The sequence shown here is derived from an EMBL/GenBank/DDBJ whole genome shotgun (WGS) entry which is preliminary data.</text>
</comment>
<keyword evidence="3" id="KW-1185">Reference proteome</keyword>
<evidence type="ECO:0000256" key="1">
    <source>
        <dbReference type="SAM" id="SignalP"/>
    </source>
</evidence>
<dbReference type="OrthoDB" id="409792at2759"/>
<reference evidence="3" key="1">
    <citation type="journal article" date="2020" name="Nat. Commun.">
        <title>Genome sequence of the cluster root forming white lupin.</title>
        <authorList>
            <person name="Hufnagel B."/>
            <person name="Marques A."/>
            <person name="Soriano A."/>
            <person name="Marques L."/>
            <person name="Divol F."/>
            <person name="Doumas P."/>
            <person name="Sallet E."/>
            <person name="Mancinotti D."/>
            <person name="Carrere S."/>
            <person name="Marande W."/>
            <person name="Arribat S."/>
            <person name="Keller J."/>
            <person name="Huneau C."/>
            <person name="Blein T."/>
            <person name="Aime D."/>
            <person name="Laguerre M."/>
            <person name="Taylor J."/>
            <person name="Schubert V."/>
            <person name="Nelson M."/>
            <person name="Geu-Flores F."/>
            <person name="Crespi M."/>
            <person name="Gallardo-Guerrero K."/>
            <person name="Delaux P.-M."/>
            <person name="Salse J."/>
            <person name="Berges H."/>
            <person name="Guyot R."/>
            <person name="Gouzy J."/>
            <person name="Peret B."/>
        </authorList>
    </citation>
    <scope>NUCLEOTIDE SEQUENCE [LARGE SCALE GENOMIC DNA]</scope>
    <source>
        <strain evidence="3">cv. Amiga</strain>
    </source>
</reference>
<feature type="chain" id="PRO_5025409312" evidence="1">
    <location>
        <begin position="25"/>
        <end position="119"/>
    </location>
</feature>
<dbReference type="AlphaFoldDB" id="A0A6A4NKV2"/>
<name>A0A6A4NKV2_LUPAL</name>
<evidence type="ECO:0000313" key="3">
    <source>
        <dbReference type="Proteomes" id="UP000447434"/>
    </source>
</evidence>
<feature type="signal peptide" evidence="1">
    <location>
        <begin position="1"/>
        <end position="24"/>
    </location>
</feature>
<gene>
    <name evidence="2" type="ORF">Lalb_Chr23g0270901</name>
</gene>
<dbReference type="EMBL" id="WOCE01000023">
    <property type="protein sequence ID" value="KAE9587178.1"/>
    <property type="molecule type" value="Genomic_DNA"/>
</dbReference>
<organism evidence="2 3">
    <name type="scientific">Lupinus albus</name>
    <name type="common">White lupine</name>
    <name type="synonym">Lupinus termis</name>
    <dbReference type="NCBI Taxonomy" id="3870"/>
    <lineage>
        <taxon>Eukaryota</taxon>
        <taxon>Viridiplantae</taxon>
        <taxon>Streptophyta</taxon>
        <taxon>Embryophyta</taxon>
        <taxon>Tracheophyta</taxon>
        <taxon>Spermatophyta</taxon>
        <taxon>Magnoliopsida</taxon>
        <taxon>eudicotyledons</taxon>
        <taxon>Gunneridae</taxon>
        <taxon>Pentapetalae</taxon>
        <taxon>rosids</taxon>
        <taxon>fabids</taxon>
        <taxon>Fabales</taxon>
        <taxon>Fabaceae</taxon>
        <taxon>Papilionoideae</taxon>
        <taxon>50 kb inversion clade</taxon>
        <taxon>genistoids sensu lato</taxon>
        <taxon>core genistoids</taxon>
        <taxon>Genisteae</taxon>
        <taxon>Lupinus</taxon>
    </lineage>
</organism>
<keyword evidence="1" id="KW-0732">Signal</keyword>
<protein>
    <submittedName>
        <fullName evidence="2">Uncharacterized protein</fullName>
    </submittedName>
</protein>